<dbReference type="Proteomes" id="UP000031866">
    <property type="component" value="Chromosome"/>
</dbReference>
<keyword evidence="4" id="KW-1003">Cell membrane</keyword>
<keyword evidence="5 9" id="KW-0812">Transmembrane</keyword>
<evidence type="ECO:0000256" key="3">
    <source>
        <dbReference type="ARBA" id="ARBA00022448"/>
    </source>
</evidence>
<dbReference type="InterPro" id="IPR036259">
    <property type="entry name" value="MFS_trans_sf"/>
</dbReference>
<dbReference type="NCBIfam" id="TIGR00711">
    <property type="entry name" value="efflux_EmrB"/>
    <property type="match status" value="1"/>
</dbReference>
<dbReference type="PANTHER" id="PTHR42718:SF9">
    <property type="entry name" value="MAJOR FACILITATOR SUPERFAMILY MULTIDRUG TRANSPORTER MFSC"/>
    <property type="match status" value="1"/>
</dbReference>
<dbReference type="PANTHER" id="PTHR42718">
    <property type="entry name" value="MAJOR FACILITATOR SUPERFAMILY MULTIDRUG TRANSPORTER MFSC"/>
    <property type="match status" value="1"/>
</dbReference>
<dbReference type="Gene3D" id="1.20.1720.10">
    <property type="entry name" value="Multidrug resistance protein D"/>
    <property type="match status" value="1"/>
</dbReference>
<feature type="domain" description="Major facilitator superfamily (MFS) profile" evidence="10">
    <location>
        <begin position="15"/>
        <end position="509"/>
    </location>
</feature>
<dbReference type="KEGG" id="cbei:LF65_04610"/>
<dbReference type="PRINTS" id="PR01036">
    <property type="entry name" value="TCRTETB"/>
</dbReference>
<accession>A0A0B5QSB4</accession>
<evidence type="ECO:0000256" key="9">
    <source>
        <dbReference type="SAM" id="Phobius"/>
    </source>
</evidence>
<dbReference type="RefSeq" id="WP_012060256.1">
    <property type="nucleotide sequence ID" value="NZ_CP010086.2"/>
</dbReference>
<dbReference type="GO" id="GO:0022857">
    <property type="term" value="F:transmembrane transporter activity"/>
    <property type="evidence" value="ECO:0007669"/>
    <property type="project" value="InterPro"/>
</dbReference>
<keyword evidence="6 9" id="KW-1133">Transmembrane helix</keyword>
<reference evidence="11" key="2">
    <citation type="submission" date="2016-02" db="EMBL/GenBank/DDBJ databases">
        <title>Genome sequence of Clostridium beijerinckii strain 59B.</title>
        <authorList>
            <person name="Little G.T."/>
            <person name="Minton N.P."/>
        </authorList>
    </citation>
    <scope>NUCLEOTIDE SEQUENCE</scope>
    <source>
        <strain evidence="11">NCIMB 14988</strain>
    </source>
</reference>
<comment type="subcellular location">
    <subcellularLocation>
        <location evidence="1">Cell membrane</location>
        <topology evidence="1">Multi-pass membrane protein</topology>
    </subcellularLocation>
</comment>
<feature type="transmembrane region" description="Helical" evidence="9">
    <location>
        <begin position="269"/>
        <end position="293"/>
    </location>
</feature>
<dbReference type="InterPro" id="IPR011701">
    <property type="entry name" value="MFS"/>
</dbReference>
<dbReference type="Pfam" id="PF07690">
    <property type="entry name" value="MFS_1"/>
    <property type="match status" value="1"/>
</dbReference>
<feature type="transmembrane region" description="Helical" evidence="9">
    <location>
        <begin position="110"/>
        <end position="131"/>
    </location>
</feature>
<evidence type="ECO:0000256" key="8">
    <source>
        <dbReference type="SAM" id="MobiDB-lite"/>
    </source>
</evidence>
<dbReference type="AlphaFoldDB" id="A0A0B5QSB4"/>
<evidence type="ECO:0000313" key="13">
    <source>
        <dbReference type="EMBL" id="NRV10054.1"/>
    </source>
</evidence>
<dbReference type="SUPFAM" id="SSF103473">
    <property type="entry name" value="MFS general substrate transporter"/>
    <property type="match status" value="1"/>
</dbReference>
<dbReference type="InterPro" id="IPR004638">
    <property type="entry name" value="EmrB-like"/>
</dbReference>
<reference evidence="14" key="1">
    <citation type="submission" date="2014-12" db="EMBL/GenBank/DDBJ databases">
        <title>Genome sequence of Clostridium beijerinckii strain 59B.</title>
        <authorList>
            <person name="Little G.T."/>
            <person name="Minton N.P."/>
        </authorList>
    </citation>
    <scope>NUCLEOTIDE SEQUENCE [LARGE SCALE GENOMIC DNA]</scope>
    <source>
        <strain evidence="14">59B</strain>
    </source>
</reference>
<feature type="transmembrane region" description="Helical" evidence="9">
    <location>
        <begin position="485"/>
        <end position="505"/>
    </location>
</feature>
<feature type="transmembrane region" description="Helical" evidence="9">
    <location>
        <begin position="202"/>
        <end position="220"/>
    </location>
</feature>
<keyword evidence="7 9" id="KW-0472">Membrane</keyword>
<feature type="transmembrane region" description="Helical" evidence="9">
    <location>
        <begin position="169"/>
        <end position="190"/>
    </location>
</feature>
<sequence length="530" mass="56825">MGENNNESLASSWLALAVVIIGTFMSILDSSIVNIALPKMMAVFGVSLDDIKWVLTAYTLALGAIIPLTGYLQEILGAKRIYVFALAMFTVGSMLCGLSWSNTSMIAFRVLQAIGGGMIMPVGMSIIYQIFPREKIGLALGFWGIAAMAAPAIGPTLGGYIIEKMDWRLIFNVNVPVGIVGVILALILLKGTERKPFKSFDIIGFLSSTVGLVSILYVLGEGSSIDWSKLENPILMTLGCLSLVLFIVNELTHPDPLLDLRVFKLFDFTISQIITSVLTLAMMGGVYVLPLFLQNIRGYTPMEAGLIMLPGALVMGIMMPLSGNLLNKVGVKALVIPGLIILAGASYELATAINMNSSKDYIILVNCIRSIGIGLSMMPISTTGMNVVPAHLISRASALSNTLRQVAGSVSVTLMSTLIQGRNDYNYAKLSEQINVYNPTSNSTISTLTKAFMGMGMDTNTARASAVSYIVKIIQGQAYVDAMSYSVVVTVVIVFVTIFLALFMGGKKEPKKENKEGEKNESTGGALIAE</sequence>
<evidence type="ECO:0000259" key="10">
    <source>
        <dbReference type="PROSITE" id="PS50850"/>
    </source>
</evidence>
<evidence type="ECO:0000256" key="4">
    <source>
        <dbReference type="ARBA" id="ARBA00022475"/>
    </source>
</evidence>
<dbReference type="Proteomes" id="UP000821656">
    <property type="component" value="Unassembled WGS sequence"/>
</dbReference>
<evidence type="ECO:0000256" key="5">
    <source>
        <dbReference type="ARBA" id="ARBA00022692"/>
    </source>
</evidence>
<evidence type="ECO:0000256" key="7">
    <source>
        <dbReference type="ARBA" id="ARBA00023136"/>
    </source>
</evidence>
<feature type="transmembrane region" description="Helical" evidence="9">
    <location>
        <begin position="137"/>
        <end position="162"/>
    </location>
</feature>
<name>A0A0B5QSB4_CLOBE</name>
<feature type="transmembrane region" description="Helical" evidence="9">
    <location>
        <begin position="232"/>
        <end position="249"/>
    </location>
</feature>
<feature type="transmembrane region" description="Helical" evidence="9">
    <location>
        <begin position="79"/>
        <end position="98"/>
    </location>
</feature>
<feature type="transmembrane region" description="Helical" evidence="9">
    <location>
        <begin position="329"/>
        <end position="349"/>
    </location>
</feature>
<feature type="transmembrane region" description="Helical" evidence="9">
    <location>
        <begin position="53"/>
        <end position="73"/>
    </location>
</feature>
<evidence type="ECO:0000256" key="2">
    <source>
        <dbReference type="ARBA" id="ARBA00008537"/>
    </source>
</evidence>
<reference evidence="13" key="3">
    <citation type="submission" date="2020-05" db="EMBL/GenBank/DDBJ databases">
        <title>Genomic insights into acetone-butanol-ethanol (ABE) fermentation by sequencing solventogenic clostridia strains.</title>
        <authorList>
            <person name="Brown S."/>
        </authorList>
    </citation>
    <scope>NUCLEOTIDE SEQUENCE</scope>
    <source>
        <strain evidence="13">DJ126</strain>
    </source>
</reference>
<dbReference type="OrthoDB" id="102502at2"/>
<dbReference type="PROSITE" id="PS50850">
    <property type="entry name" value="MFS"/>
    <property type="match status" value="1"/>
</dbReference>
<protein>
    <submittedName>
        <fullName evidence="11 12">MFS transporter</fullName>
    </submittedName>
    <submittedName>
        <fullName evidence="13">EmrB/QacA subfamily drug resistance transporter</fullName>
    </submittedName>
</protein>
<dbReference type="OMA" id="GCTMMPL"/>
<comment type="similarity">
    <text evidence="2">Belongs to the major facilitator superfamily. EmrB family.</text>
</comment>
<evidence type="ECO:0000313" key="12">
    <source>
        <dbReference type="EMBL" id="MBF7809143.1"/>
    </source>
</evidence>
<dbReference type="EMBL" id="JABSXK010000001">
    <property type="protein sequence ID" value="NRV10054.1"/>
    <property type="molecule type" value="Genomic_DNA"/>
</dbReference>
<reference evidence="12" key="4">
    <citation type="submission" date="2020-11" db="EMBL/GenBank/DDBJ databases">
        <authorList>
            <person name="Thieme N."/>
            <person name="Liebl W."/>
            <person name="Zverlov V."/>
        </authorList>
    </citation>
    <scope>NUCLEOTIDE SEQUENCE</scope>
    <source>
        <strain evidence="12">NT08</strain>
    </source>
</reference>
<dbReference type="STRING" id="1520.LF65_04610"/>
<dbReference type="GO" id="GO:0005886">
    <property type="term" value="C:plasma membrane"/>
    <property type="evidence" value="ECO:0007669"/>
    <property type="project" value="UniProtKB-SubCell"/>
</dbReference>
<gene>
    <name evidence="13" type="ORF">DFH45_003017</name>
    <name evidence="12" type="ORF">IS491_10780</name>
    <name evidence="11" type="ORF">LF65_04610</name>
</gene>
<dbReference type="Gene3D" id="1.20.1250.20">
    <property type="entry name" value="MFS general substrate transporter like domains"/>
    <property type="match status" value="1"/>
</dbReference>
<evidence type="ECO:0000313" key="14">
    <source>
        <dbReference type="Proteomes" id="UP000031866"/>
    </source>
</evidence>
<dbReference type="EMBL" id="CP010086">
    <property type="protein sequence ID" value="AJH01142.1"/>
    <property type="molecule type" value="Genomic_DNA"/>
</dbReference>
<dbReference type="Proteomes" id="UP000631418">
    <property type="component" value="Unassembled WGS sequence"/>
</dbReference>
<feature type="compositionally biased region" description="Basic and acidic residues" evidence="8">
    <location>
        <begin position="509"/>
        <end position="521"/>
    </location>
</feature>
<evidence type="ECO:0000256" key="1">
    <source>
        <dbReference type="ARBA" id="ARBA00004651"/>
    </source>
</evidence>
<feature type="transmembrane region" description="Helical" evidence="9">
    <location>
        <begin position="305"/>
        <end position="323"/>
    </location>
</feature>
<organism evidence="11 14">
    <name type="scientific">Clostridium beijerinckii</name>
    <name type="common">Clostridium MP</name>
    <dbReference type="NCBI Taxonomy" id="1520"/>
    <lineage>
        <taxon>Bacteria</taxon>
        <taxon>Bacillati</taxon>
        <taxon>Bacillota</taxon>
        <taxon>Clostridia</taxon>
        <taxon>Eubacteriales</taxon>
        <taxon>Clostridiaceae</taxon>
        <taxon>Clostridium</taxon>
    </lineage>
</organism>
<feature type="region of interest" description="Disordered" evidence="8">
    <location>
        <begin position="509"/>
        <end position="530"/>
    </location>
</feature>
<dbReference type="CDD" id="cd17503">
    <property type="entry name" value="MFS_LmrB_MDR_like"/>
    <property type="match status" value="1"/>
</dbReference>
<dbReference type="EMBL" id="JADOEF010000001">
    <property type="protein sequence ID" value="MBF7809143.1"/>
    <property type="molecule type" value="Genomic_DNA"/>
</dbReference>
<evidence type="ECO:0000256" key="6">
    <source>
        <dbReference type="ARBA" id="ARBA00022989"/>
    </source>
</evidence>
<keyword evidence="3" id="KW-0813">Transport</keyword>
<feature type="transmembrane region" description="Helical" evidence="9">
    <location>
        <begin position="12"/>
        <end position="32"/>
    </location>
</feature>
<dbReference type="InterPro" id="IPR020846">
    <property type="entry name" value="MFS_dom"/>
</dbReference>
<evidence type="ECO:0000313" key="11">
    <source>
        <dbReference type="EMBL" id="AJH01142.1"/>
    </source>
</evidence>
<proteinExistence type="inferred from homology"/>